<proteinExistence type="predicted"/>
<protein>
    <submittedName>
        <fullName evidence="1">Uncharacterized protein</fullName>
    </submittedName>
</protein>
<dbReference type="AlphaFoldDB" id="A0AAV9X619"/>
<reference evidence="1 2" key="1">
    <citation type="submission" date="2019-10" db="EMBL/GenBank/DDBJ databases">
        <authorList>
            <person name="Palmer J.M."/>
        </authorList>
    </citation>
    <scope>NUCLEOTIDE SEQUENCE [LARGE SCALE GENOMIC DNA]</scope>
    <source>
        <strain evidence="1 2">TWF694</strain>
    </source>
</reference>
<evidence type="ECO:0000313" key="1">
    <source>
        <dbReference type="EMBL" id="KAK6537542.1"/>
    </source>
</evidence>
<dbReference type="Proteomes" id="UP001365542">
    <property type="component" value="Unassembled WGS sequence"/>
</dbReference>
<sequence>MSAEIQVRLDNLINSAQDVLEQWSMATTKQLQLQHQQHQLERNGQDTRSVLQELQALDPILRLVRSIVAQYENQKTLLEEQLRYHRALESGQ</sequence>
<name>A0AAV9X619_9PEZI</name>
<evidence type="ECO:0000313" key="2">
    <source>
        <dbReference type="Proteomes" id="UP001365542"/>
    </source>
</evidence>
<comment type="caution">
    <text evidence="1">The sequence shown here is derived from an EMBL/GenBank/DDBJ whole genome shotgun (WGS) entry which is preliminary data.</text>
</comment>
<dbReference type="EMBL" id="JAVHJO010000009">
    <property type="protein sequence ID" value="KAK6537542.1"/>
    <property type="molecule type" value="Genomic_DNA"/>
</dbReference>
<gene>
    <name evidence="1" type="ORF">TWF694_011724</name>
</gene>
<accession>A0AAV9X619</accession>
<organism evidence="1 2">
    <name type="scientific">Orbilia ellipsospora</name>
    <dbReference type="NCBI Taxonomy" id="2528407"/>
    <lineage>
        <taxon>Eukaryota</taxon>
        <taxon>Fungi</taxon>
        <taxon>Dikarya</taxon>
        <taxon>Ascomycota</taxon>
        <taxon>Pezizomycotina</taxon>
        <taxon>Orbiliomycetes</taxon>
        <taxon>Orbiliales</taxon>
        <taxon>Orbiliaceae</taxon>
        <taxon>Orbilia</taxon>
    </lineage>
</organism>
<keyword evidence="2" id="KW-1185">Reference proteome</keyword>